<feature type="region of interest" description="Disordered" evidence="8">
    <location>
        <begin position="284"/>
        <end position="304"/>
    </location>
</feature>
<dbReference type="Proteomes" id="UP000672032">
    <property type="component" value="Chromosome 5"/>
</dbReference>
<dbReference type="GO" id="GO:0004519">
    <property type="term" value="F:endonuclease activity"/>
    <property type="evidence" value="ECO:0007669"/>
    <property type="project" value="UniProtKB-KW"/>
</dbReference>
<evidence type="ECO:0000256" key="7">
    <source>
        <dbReference type="PROSITE-ProRule" id="PRU00047"/>
    </source>
</evidence>
<name>A0A8A3PJP7_9HELO</name>
<dbReference type="PROSITE" id="PS50158">
    <property type="entry name" value="ZF_CCHC"/>
    <property type="match status" value="1"/>
</dbReference>
<keyword evidence="5" id="KW-0378">Hydrolase</keyword>
<proteinExistence type="predicted"/>
<accession>A0A8A3PJP7</accession>
<dbReference type="InterPro" id="IPR036875">
    <property type="entry name" value="Znf_CCHC_sf"/>
</dbReference>
<keyword evidence="4" id="KW-0255">Endonuclease</keyword>
<protein>
    <recommendedName>
        <fullName evidence="9">CCHC-type domain-containing protein</fullName>
    </recommendedName>
</protein>
<gene>
    <name evidence="10" type="ORF">DSL72_008104</name>
</gene>
<evidence type="ECO:0000256" key="8">
    <source>
        <dbReference type="SAM" id="MobiDB-lite"/>
    </source>
</evidence>
<dbReference type="Pfam" id="PF17917">
    <property type="entry name" value="RT_RNaseH"/>
    <property type="match status" value="1"/>
</dbReference>
<dbReference type="InterPro" id="IPR001878">
    <property type="entry name" value="Znf_CCHC"/>
</dbReference>
<dbReference type="Pfam" id="PF00098">
    <property type="entry name" value="zf-CCHC"/>
    <property type="match status" value="1"/>
</dbReference>
<dbReference type="SMART" id="SM00343">
    <property type="entry name" value="ZnF_C2HC"/>
    <property type="match status" value="1"/>
</dbReference>
<keyword evidence="7" id="KW-0479">Metal-binding</keyword>
<evidence type="ECO:0000256" key="1">
    <source>
        <dbReference type="ARBA" id="ARBA00022679"/>
    </source>
</evidence>
<dbReference type="InterPro" id="IPR041373">
    <property type="entry name" value="RT_RNaseH"/>
</dbReference>
<keyword evidence="11" id="KW-1185">Reference proteome</keyword>
<keyword evidence="6" id="KW-0695">RNA-directed DNA polymerase</keyword>
<dbReference type="GO" id="GO:0008270">
    <property type="term" value="F:zinc ion binding"/>
    <property type="evidence" value="ECO:0007669"/>
    <property type="project" value="UniProtKB-KW"/>
</dbReference>
<evidence type="ECO:0000313" key="10">
    <source>
        <dbReference type="EMBL" id="QSZ35235.1"/>
    </source>
</evidence>
<dbReference type="EMBL" id="CP063409">
    <property type="protein sequence ID" value="QSZ35235.1"/>
    <property type="molecule type" value="Genomic_DNA"/>
</dbReference>
<dbReference type="AlphaFoldDB" id="A0A8A3PJP7"/>
<evidence type="ECO:0000256" key="2">
    <source>
        <dbReference type="ARBA" id="ARBA00022695"/>
    </source>
</evidence>
<dbReference type="Gene3D" id="4.10.60.10">
    <property type="entry name" value="Zinc finger, CCHC-type"/>
    <property type="match status" value="1"/>
</dbReference>
<feature type="compositionally biased region" description="Polar residues" evidence="8">
    <location>
        <begin position="28"/>
        <end position="40"/>
    </location>
</feature>
<evidence type="ECO:0000256" key="5">
    <source>
        <dbReference type="ARBA" id="ARBA00022801"/>
    </source>
</evidence>
<organism evidence="10 11">
    <name type="scientific">Monilinia vaccinii-corymbosi</name>
    <dbReference type="NCBI Taxonomy" id="61207"/>
    <lineage>
        <taxon>Eukaryota</taxon>
        <taxon>Fungi</taxon>
        <taxon>Dikarya</taxon>
        <taxon>Ascomycota</taxon>
        <taxon>Pezizomycotina</taxon>
        <taxon>Leotiomycetes</taxon>
        <taxon>Helotiales</taxon>
        <taxon>Sclerotiniaceae</taxon>
        <taxon>Monilinia</taxon>
    </lineage>
</organism>
<dbReference type="SUPFAM" id="SSF57756">
    <property type="entry name" value="Retrovirus zinc finger-like domains"/>
    <property type="match status" value="1"/>
</dbReference>
<feature type="domain" description="CCHC-type" evidence="9">
    <location>
        <begin position="208"/>
        <end position="222"/>
    </location>
</feature>
<keyword evidence="7" id="KW-0862">Zinc</keyword>
<feature type="region of interest" description="Disordered" evidence="8">
    <location>
        <begin position="158"/>
        <end position="184"/>
    </location>
</feature>
<feature type="region of interest" description="Disordered" evidence="8">
    <location>
        <begin position="1"/>
        <end position="78"/>
    </location>
</feature>
<dbReference type="GO" id="GO:0003964">
    <property type="term" value="F:RNA-directed DNA polymerase activity"/>
    <property type="evidence" value="ECO:0007669"/>
    <property type="project" value="UniProtKB-KW"/>
</dbReference>
<keyword evidence="7" id="KW-0863">Zinc-finger</keyword>
<evidence type="ECO:0000256" key="3">
    <source>
        <dbReference type="ARBA" id="ARBA00022722"/>
    </source>
</evidence>
<keyword evidence="2" id="KW-0548">Nucleotidyltransferase</keyword>
<evidence type="ECO:0000313" key="11">
    <source>
        <dbReference type="Proteomes" id="UP000672032"/>
    </source>
</evidence>
<dbReference type="OrthoDB" id="3563554at2759"/>
<keyword evidence="3" id="KW-0540">Nuclease</keyword>
<reference evidence="10" key="1">
    <citation type="submission" date="2020-10" db="EMBL/GenBank/DDBJ databases">
        <title>Genome Sequence of Monilinia vaccinii-corymbosi Sheds Light on Mummy Berry Disease Infection of Blueberry and Mating Type.</title>
        <authorList>
            <person name="Yow A.G."/>
            <person name="Zhang Y."/>
            <person name="Bansal K."/>
            <person name="Eacker S.M."/>
            <person name="Sullivan S."/>
            <person name="Liachko I."/>
            <person name="Cubeta M.A."/>
            <person name="Rollins J.A."/>
            <person name="Ashrafi H."/>
        </authorList>
    </citation>
    <scope>NUCLEOTIDE SEQUENCE</scope>
    <source>
        <strain evidence="10">RL-1</strain>
    </source>
</reference>
<evidence type="ECO:0000259" key="9">
    <source>
        <dbReference type="PROSITE" id="PS50158"/>
    </source>
</evidence>
<dbReference type="GO" id="GO:0016787">
    <property type="term" value="F:hydrolase activity"/>
    <property type="evidence" value="ECO:0007669"/>
    <property type="project" value="UniProtKB-KW"/>
</dbReference>
<dbReference type="GO" id="GO:0003676">
    <property type="term" value="F:nucleic acid binding"/>
    <property type="evidence" value="ECO:0007669"/>
    <property type="project" value="InterPro"/>
</dbReference>
<evidence type="ECO:0000256" key="6">
    <source>
        <dbReference type="ARBA" id="ARBA00022918"/>
    </source>
</evidence>
<sequence length="691" mass="74797">MSTPESELIDSSEIPPNEPTPPLEAAITFTSTNLESTTPKLPSIDSSPQPQLSSTSTFTYQNLSSPPSNPTAPASTARRMEGTIAHPIFHGKKGEDPDEYLEDLEVFVSSAGDNLLKVAFRSGKLNAESQLKKETIFKDIQSAIVAATTLISKPSIFDKQTATDNTDEPRKNTTPAATAPPPYIVGSPTTFPANPFDAKAASQARATCYNCTEPGHISSTCPHPRASPQMIDQVRAARYQNNTTYQTPVAPPAVAVHTVDLIPPPPGPAQWIPHVLQNPARMPPATPPVATQTTTGIQPSTSDQKSYVASPVLLQRVQHKVRTQTAEIDYSSKGINAEPRIAEIEDEHFTAQTLNTAQEKADIPSSITIAPKTYADAGVQSSNSPGPVLIDRSTGPNPLELPSLHLATTLLEAPEASMPGLQTKTARTAEKPKDSISIKIMGEKNIPRFDFGEFLCNVNVTIKGIQFLDRFPQQRGQLAHYLQNANSSRKDGRLLAIAITAVGSAPEVLDEGLSNPDTTKNFFVAVHLDRVLFVTLVPGADPAKQYHLACDASKTGIGGVLFQLKDAKPGTQATGGLKDDLKIIMFIFFKLTNVETRYTTTERKALAVEQTMRMAKSRDGWTGSQNTTLRYIIEQGNQTFSIADGLSRLLCNLQDEPTRFDSERLAFTPCLEPKTQPATAAHDEIKPGDQF</sequence>
<keyword evidence="1" id="KW-0808">Transferase</keyword>
<evidence type="ECO:0000256" key="4">
    <source>
        <dbReference type="ARBA" id="ARBA00022759"/>
    </source>
</evidence>
<feature type="compositionally biased region" description="Low complexity" evidence="8">
    <location>
        <begin position="46"/>
        <end position="57"/>
    </location>
</feature>